<dbReference type="PRINTS" id="PR00153">
    <property type="entry name" value="CSAPPISMRASE"/>
</dbReference>
<comment type="caution">
    <text evidence="10">The sequence shown here is derived from an EMBL/GenBank/DDBJ whole genome shotgun (WGS) entry which is preliminary data.</text>
</comment>
<feature type="domain" description="PPIase cyclophilin-type" evidence="9">
    <location>
        <begin position="10"/>
        <end position="167"/>
    </location>
</feature>
<keyword evidence="6 8" id="KW-0697">Rotamase</keyword>
<dbReference type="PANTHER" id="PTHR45625">
    <property type="entry name" value="PEPTIDYL-PROLYL CIS-TRANS ISOMERASE-RELATED"/>
    <property type="match status" value="1"/>
</dbReference>
<evidence type="ECO:0000313" key="10">
    <source>
        <dbReference type="EMBL" id="KXB81020.1"/>
    </source>
</evidence>
<evidence type="ECO:0000256" key="7">
    <source>
        <dbReference type="ARBA" id="ARBA00023235"/>
    </source>
</evidence>
<dbReference type="GO" id="GO:0003755">
    <property type="term" value="F:peptidyl-prolyl cis-trans isomerase activity"/>
    <property type="evidence" value="ECO:0007669"/>
    <property type="project" value="UniProtKB-UniRule"/>
</dbReference>
<proteinExistence type="inferred from homology"/>
<dbReference type="Pfam" id="PF00160">
    <property type="entry name" value="Pro_isomerase"/>
    <property type="match status" value="1"/>
</dbReference>
<protein>
    <recommendedName>
        <fullName evidence="8">Peptidyl-prolyl cis-trans isomerase</fullName>
        <shortName evidence="8">PPIase</shortName>
        <ecNumber evidence="8">5.2.1.8</ecNumber>
    </recommendedName>
</protein>
<name>A0AB34WZV9_9ACTO</name>
<dbReference type="Gene3D" id="2.40.100.10">
    <property type="entry name" value="Cyclophilin-like"/>
    <property type="match status" value="1"/>
</dbReference>
<evidence type="ECO:0000256" key="1">
    <source>
        <dbReference type="ARBA" id="ARBA00000971"/>
    </source>
</evidence>
<comment type="function">
    <text evidence="2 8">PPIases accelerate the folding of proteins. It catalyzes the cis-trans isomerization of proline imidic peptide bonds in oligopeptides.</text>
</comment>
<dbReference type="GO" id="GO:0006457">
    <property type="term" value="P:protein folding"/>
    <property type="evidence" value="ECO:0007669"/>
    <property type="project" value="InterPro"/>
</dbReference>
<evidence type="ECO:0000313" key="12">
    <source>
        <dbReference type="Proteomes" id="UP000070572"/>
    </source>
</evidence>
<evidence type="ECO:0000259" key="9">
    <source>
        <dbReference type="PROSITE" id="PS50072"/>
    </source>
</evidence>
<evidence type="ECO:0000256" key="4">
    <source>
        <dbReference type="ARBA" id="ARBA00007365"/>
    </source>
</evidence>
<comment type="catalytic activity">
    <reaction evidence="1 8">
        <text>[protein]-peptidylproline (omega=180) = [protein]-peptidylproline (omega=0)</text>
        <dbReference type="Rhea" id="RHEA:16237"/>
        <dbReference type="Rhea" id="RHEA-COMP:10747"/>
        <dbReference type="Rhea" id="RHEA-COMP:10748"/>
        <dbReference type="ChEBI" id="CHEBI:83833"/>
        <dbReference type="ChEBI" id="CHEBI:83834"/>
        <dbReference type="EC" id="5.2.1.8"/>
    </reaction>
</comment>
<reference evidence="11 13" key="2">
    <citation type="submission" date="2017-09" db="EMBL/GenBank/DDBJ databases">
        <title>Bacterial strain isolated from the female urinary microbiota.</title>
        <authorList>
            <person name="Thomas-White K."/>
            <person name="Kumar N."/>
            <person name="Forster S."/>
            <person name="Putonti C."/>
            <person name="Lawley T."/>
            <person name="Wolfe A.J."/>
        </authorList>
    </citation>
    <scope>NUCLEOTIDE SEQUENCE [LARGE SCALE GENOMIC DNA]</scope>
    <source>
        <strain evidence="11 13">UMB0744</strain>
    </source>
</reference>
<dbReference type="CDD" id="cd00317">
    <property type="entry name" value="cyclophilin"/>
    <property type="match status" value="1"/>
</dbReference>
<evidence type="ECO:0000313" key="11">
    <source>
        <dbReference type="EMBL" id="PMB90276.1"/>
    </source>
</evidence>
<accession>A0AB34WZV9</accession>
<reference evidence="10 12" key="1">
    <citation type="submission" date="2016-01" db="EMBL/GenBank/DDBJ databases">
        <authorList>
            <person name="Mitreva M."/>
            <person name="Pepin K.H."/>
            <person name="Mihindukulasuriya K.A."/>
            <person name="Fulton R."/>
            <person name="Fronick C."/>
            <person name="O'Laughlin M."/>
            <person name="Miner T."/>
            <person name="Herter B."/>
            <person name="Rosa B.A."/>
            <person name="Cordes M."/>
            <person name="Tomlinson C."/>
            <person name="Wollam A."/>
            <person name="Palsikar V.B."/>
            <person name="Mardis E.R."/>
            <person name="Wilson R.K."/>
        </authorList>
    </citation>
    <scope>NUCLEOTIDE SEQUENCE [LARGE SCALE GENOMIC DNA]</scope>
    <source>
        <strain evidence="10 12">DNF00696</strain>
    </source>
</reference>
<dbReference type="InterPro" id="IPR024936">
    <property type="entry name" value="Cyclophilin-type_PPIase"/>
</dbReference>
<dbReference type="PANTHER" id="PTHR45625:SF4">
    <property type="entry name" value="PEPTIDYLPROLYL ISOMERASE DOMAIN AND WD REPEAT-CONTAINING PROTEIN 1"/>
    <property type="match status" value="1"/>
</dbReference>
<dbReference type="Proteomes" id="UP000243201">
    <property type="component" value="Unassembled WGS sequence"/>
</dbReference>
<dbReference type="GO" id="GO:0005737">
    <property type="term" value="C:cytoplasm"/>
    <property type="evidence" value="ECO:0007669"/>
    <property type="project" value="UniProtKB-SubCell"/>
</dbReference>
<evidence type="ECO:0000313" key="13">
    <source>
        <dbReference type="Proteomes" id="UP000243201"/>
    </source>
</evidence>
<dbReference type="InterPro" id="IPR002130">
    <property type="entry name" value="Cyclophilin-type_PPIase_dom"/>
</dbReference>
<evidence type="ECO:0000256" key="3">
    <source>
        <dbReference type="ARBA" id="ARBA00004496"/>
    </source>
</evidence>
<dbReference type="Proteomes" id="UP000070572">
    <property type="component" value="Unassembled WGS sequence"/>
</dbReference>
<keyword evidence="13" id="KW-1185">Reference proteome</keyword>
<evidence type="ECO:0000256" key="6">
    <source>
        <dbReference type="ARBA" id="ARBA00023110"/>
    </source>
</evidence>
<dbReference type="InterPro" id="IPR029000">
    <property type="entry name" value="Cyclophilin-like_dom_sf"/>
</dbReference>
<keyword evidence="7 8" id="KW-0413">Isomerase</keyword>
<keyword evidence="5" id="KW-0963">Cytoplasm</keyword>
<dbReference type="PIRSF" id="PIRSF001467">
    <property type="entry name" value="Peptidylpro_ismrse"/>
    <property type="match status" value="1"/>
</dbReference>
<organism evidence="10 12">
    <name type="scientific">Varibaculum cambriense</name>
    <dbReference type="NCBI Taxonomy" id="184870"/>
    <lineage>
        <taxon>Bacteria</taxon>
        <taxon>Bacillati</taxon>
        <taxon>Actinomycetota</taxon>
        <taxon>Actinomycetes</taxon>
        <taxon>Actinomycetales</taxon>
        <taxon>Actinomycetaceae</taxon>
        <taxon>Varibaculum</taxon>
    </lineage>
</organism>
<dbReference type="FunFam" id="2.40.100.10:FF:000028">
    <property type="entry name" value="Peptidyl-prolyl cis-trans isomerase"/>
    <property type="match status" value="1"/>
</dbReference>
<dbReference type="InterPro" id="IPR020892">
    <property type="entry name" value="Cyclophilin-type_PPIase_CS"/>
</dbReference>
<dbReference type="GeneID" id="78352269"/>
<evidence type="ECO:0000256" key="8">
    <source>
        <dbReference type="RuleBase" id="RU363019"/>
    </source>
</evidence>
<sequence>MEATIHTSKGDIKVELFPDKTPITVNNFKGLATGEREWQNPATGLKSNEPLYDGVIFHRVIQGFMIQTGDPLGTGTGGPGYRFGDEIVPELNFNEPYVLGMANAGPGTNGSQFFITQVPTEWLNGKHTVFGKVTDQASRDVVDAIAAVSTDGRDRPLDDITIESIEITE</sequence>
<dbReference type="PROSITE" id="PS50072">
    <property type="entry name" value="CSA_PPIASE_2"/>
    <property type="match status" value="1"/>
</dbReference>
<evidence type="ECO:0000256" key="5">
    <source>
        <dbReference type="ARBA" id="ARBA00022490"/>
    </source>
</evidence>
<gene>
    <name evidence="11" type="ORF">CJ240_00560</name>
    <name evidence="10" type="ORF">HMPREF1862_00742</name>
</gene>
<dbReference type="EMBL" id="LSDN01000013">
    <property type="protein sequence ID" value="KXB81020.1"/>
    <property type="molecule type" value="Genomic_DNA"/>
</dbReference>
<dbReference type="PROSITE" id="PS00170">
    <property type="entry name" value="CSA_PPIASE_1"/>
    <property type="match status" value="1"/>
</dbReference>
<dbReference type="SUPFAM" id="SSF50891">
    <property type="entry name" value="Cyclophilin-like"/>
    <property type="match status" value="1"/>
</dbReference>
<dbReference type="InterPro" id="IPR044666">
    <property type="entry name" value="Cyclophilin_A-like"/>
</dbReference>
<comment type="similarity">
    <text evidence="4 8">Belongs to the cyclophilin-type PPIase family.</text>
</comment>
<dbReference type="EC" id="5.2.1.8" evidence="8"/>
<comment type="subcellular location">
    <subcellularLocation>
        <location evidence="3">Cytoplasm</location>
    </subcellularLocation>
</comment>
<evidence type="ECO:0000256" key="2">
    <source>
        <dbReference type="ARBA" id="ARBA00002388"/>
    </source>
</evidence>
<dbReference type="AlphaFoldDB" id="A0AB34WZV9"/>
<dbReference type="EMBL" id="PNGC01000001">
    <property type="protein sequence ID" value="PMB90276.1"/>
    <property type="molecule type" value="Genomic_DNA"/>
</dbReference>
<dbReference type="RefSeq" id="WP_022864446.1">
    <property type="nucleotide sequence ID" value="NZ_CAUPGC010000005.1"/>
</dbReference>